<accession>A0A4C1SSZ7</accession>
<proteinExistence type="predicted"/>
<name>A0A4C1SSZ7_EUMVA</name>
<keyword evidence="2" id="KW-1185">Reference proteome</keyword>
<dbReference type="AlphaFoldDB" id="A0A4C1SSZ7"/>
<dbReference type="Proteomes" id="UP000299102">
    <property type="component" value="Unassembled WGS sequence"/>
</dbReference>
<sequence length="86" mass="9417">MLSFFGRDIIQTCMGSIIKAPSVYCDVDGDEVFDVVATEDDGVGDVEAEPCEVCIDVAPGEEQVVSVIELWAVSFLALNSYYWLCQ</sequence>
<gene>
    <name evidence="1" type="ORF">EVAR_69902_1</name>
</gene>
<evidence type="ECO:0000313" key="2">
    <source>
        <dbReference type="Proteomes" id="UP000299102"/>
    </source>
</evidence>
<organism evidence="1 2">
    <name type="scientific">Eumeta variegata</name>
    <name type="common">Bagworm moth</name>
    <name type="synonym">Eumeta japonica</name>
    <dbReference type="NCBI Taxonomy" id="151549"/>
    <lineage>
        <taxon>Eukaryota</taxon>
        <taxon>Metazoa</taxon>
        <taxon>Ecdysozoa</taxon>
        <taxon>Arthropoda</taxon>
        <taxon>Hexapoda</taxon>
        <taxon>Insecta</taxon>
        <taxon>Pterygota</taxon>
        <taxon>Neoptera</taxon>
        <taxon>Endopterygota</taxon>
        <taxon>Lepidoptera</taxon>
        <taxon>Glossata</taxon>
        <taxon>Ditrysia</taxon>
        <taxon>Tineoidea</taxon>
        <taxon>Psychidae</taxon>
        <taxon>Oiketicinae</taxon>
        <taxon>Eumeta</taxon>
    </lineage>
</organism>
<reference evidence="1 2" key="1">
    <citation type="journal article" date="2019" name="Commun. Biol.">
        <title>The bagworm genome reveals a unique fibroin gene that provides high tensile strength.</title>
        <authorList>
            <person name="Kono N."/>
            <person name="Nakamura H."/>
            <person name="Ohtoshi R."/>
            <person name="Tomita M."/>
            <person name="Numata K."/>
            <person name="Arakawa K."/>
        </authorList>
    </citation>
    <scope>NUCLEOTIDE SEQUENCE [LARGE SCALE GENOMIC DNA]</scope>
</reference>
<evidence type="ECO:0000313" key="1">
    <source>
        <dbReference type="EMBL" id="GBP05353.1"/>
    </source>
</evidence>
<comment type="caution">
    <text evidence="1">The sequence shown here is derived from an EMBL/GenBank/DDBJ whole genome shotgun (WGS) entry which is preliminary data.</text>
</comment>
<protein>
    <submittedName>
        <fullName evidence="1">Uncharacterized protein</fullName>
    </submittedName>
</protein>
<dbReference type="EMBL" id="BGZK01003891">
    <property type="protein sequence ID" value="GBP05353.1"/>
    <property type="molecule type" value="Genomic_DNA"/>
</dbReference>